<evidence type="ECO:0000256" key="2">
    <source>
        <dbReference type="ARBA" id="ARBA00022801"/>
    </source>
</evidence>
<keyword evidence="2" id="KW-0378">Hydrolase</keyword>
<dbReference type="InterPro" id="IPR049450">
    <property type="entry name" value="ACOT8-like_C"/>
</dbReference>
<dbReference type="EMBL" id="KN817529">
    <property type="protein sequence ID" value="KJA26000.1"/>
    <property type="molecule type" value="Genomic_DNA"/>
</dbReference>
<dbReference type="Pfam" id="PF13622">
    <property type="entry name" value="4HBT_3"/>
    <property type="match status" value="1"/>
</dbReference>
<sequence>MSDSEEVSSLNQAEHEQISTSLEVEQIEVNLFRSKSLWLPMRARGVFGGQVISQALVSATNCVNPALALHSLHCYFLTSGSPSTPIIYSVERLREGKSYATRSVKAVQNGNIIFIMLCSFQKPEPWQPKHQWTMPVVPRPEECQDEESSYLRVIQDPKSHPKLVEFFQERLTERVRSPIYVKLAKSHHIDKEGVVRYMYWMKVRDTPKYEPPFQKCILGYISDMHFIASASRIMKLKRGGTGPDGLSMLSTIDHAIWYYSNDFDAADWLLYEMDCPSAGSGRAIVHGRIFARDGTLVAVTSQEGVIRANIRGPAEPKPSPKL</sequence>
<dbReference type="OMA" id="RSAVWMR"/>
<feature type="domain" description="Acyl-CoA thioesterase-like N-terminal HotDog" evidence="3">
    <location>
        <begin position="38"/>
        <end position="121"/>
    </location>
</feature>
<protein>
    <recommendedName>
        <fullName evidence="7">Acyl-CoA thioesterase II domain-containing protein</fullName>
    </recommendedName>
</protein>
<dbReference type="GO" id="GO:0009062">
    <property type="term" value="P:fatty acid catabolic process"/>
    <property type="evidence" value="ECO:0007669"/>
    <property type="project" value="TreeGrafter"/>
</dbReference>
<dbReference type="SUPFAM" id="SSF54637">
    <property type="entry name" value="Thioesterase/thiol ester dehydrase-isomerase"/>
    <property type="match status" value="2"/>
</dbReference>
<dbReference type="OrthoDB" id="68328at2759"/>
<dbReference type="STRING" id="945553.A0A0D2Q360"/>
<evidence type="ECO:0008006" key="7">
    <source>
        <dbReference type="Google" id="ProtNLM"/>
    </source>
</evidence>
<keyword evidence="6" id="KW-1185">Reference proteome</keyword>
<dbReference type="CDD" id="cd03445">
    <property type="entry name" value="Thioesterase_II_repeat2"/>
    <property type="match status" value="1"/>
</dbReference>
<dbReference type="InterPro" id="IPR003703">
    <property type="entry name" value="Acyl_CoA_thio"/>
</dbReference>
<dbReference type="GO" id="GO:0005782">
    <property type="term" value="C:peroxisomal matrix"/>
    <property type="evidence" value="ECO:0007669"/>
    <property type="project" value="UniProtKB-SubCell"/>
</dbReference>
<dbReference type="GO" id="GO:0047617">
    <property type="term" value="F:fatty acyl-CoA hydrolase activity"/>
    <property type="evidence" value="ECO:0007669"/>
    <property type="project" value="InterPro"/>
</dbReference>
<dbReference type="InterPro" id="IPR029069">
    <property type="entry name" value="HotDog_dom_sf"/>
</dbReference>
<dbReference type="InterPro" id="IPR042171">
    <property type="entry name" value="Acyl-CoA_hotdog"/>
</dbReference>
<dbReference type="Proteomes" id="UP000054270">
    <property type="component" value="Unassembled WGS sequence"/>
</dbReference>
<evidence type="ECO:0000259" key="4">
    <source>
        <dbReference type="Pfam" id="PF20789"/>
    </source>
</evidence>
<proteinExistence type="inferred from homology"/>
<dbReference type="GO" id="GO:0006637">
    <property type="term" value="P:acyl-CoA metabolic process"/>
    <property type="evidence" value="ECO:0007669"/>
    <property type="project" value="InterPro"/>
</dbReference>
<dbReference type="PANTHER" id="PTHR11066">
    <property type="entry name" value="ACYL-COA THIOESTERASE"/>
    <property type="match status" value="1"/>
</dbReference>
<dbReference type="CDD" id="cd03444">
    <property type="entry name" value="Thioesterase_II_repeat1"/>
    <property type="match status" value="1"/>
</dbReference>
<evidence type="ECO:0000259" key="3">
    <source>
        <dbReference type="Pfam" id="PF13622"/>
    </source>
</evidence>
<evidence type="ECO:0000313" key="5">
    <source>
        <dbReference type="EMBL" id="KJA26000.1"/>
    </source>
</evidence>
<evidence type="ECO:0000256" key="1">
    <source>
        <dbReference type="ARBA" id="ARBA00006538"/>
    </source>
</evidence>
<organism evidence="5 6">
    <name type="scientific">Hypholoma sublateritium (strain FD-334 SS-4)</name>
    <dbReference type="NCBI Taxonomy" id="945553"/>
    <lineage>
        <taxon>Eukaryota</taxon>
        <taxon>Fungi</taxon>
        <taxon>Dikarya</taxon>
        <taxon>Basidiomycota</taxon>
        <taxon>Agaricomycotina</taxon>
        <taxon>Agaricomycetes</taxon>
        <taxon>Agaricomycetidae</taxon>
        <taxon>Agaricales</taxon>
        <taxon>Agaricineae</taxon>
        <taxon>Strophariaceae</taxon>
        <taxon>Hypholoma</taxon>
    </lineage>
</organism>
<reference evidence="6" key="1">
    <citation type="submission" date="2014-04" db="EMBL/GenBank/DDBJ databases">
        <title>Evolutionary Origins and Diversification of the Mycorrhizal Mutualists.</title>
        <authorList>
            <consortium name="DOE Joint Genome Institute"/>
            <consortium name="Mycorrhizal Genomics Consortium"/>
            <person name="Kohler A."/>
            <person name="Kuo A."/>
            <person name="Nagy L.G."/>
            <person name="Floudas D."/>
            <person name="Copeland A."/>
            <person name="Barry K.W."/>
            <person name="Cichocki N."/>
            <person name="Veneault-Fourrey C."/>
            <person name="LaButti K."/>
            <person name="Lindquist E.A."/>
            <person name="Lipzen A."/>
            <person name="Lundell T."/>
            <person name="Morin E."/>
            <person name="Murat C."/>
            <person name="Riley R."/>
            <person name="Ohm R."/>
            <person name="Sun H."/>
            <person name="Tunlid A."/>
            <person name="Henrissat B."/>
            <person name="Grigoriev I.V."/>
            <person name="Hibbett D.S."/>
            <person name="Martin F."/>
        </authorList>
    </citation>
    <scope>NUCLEOTIDE SEQUENCE [LARGE SCALE GENOMIC DNA]</scope>
    <source>
        <strain evidence="6">FD-334 SS-4</strain>
    </source>
</reference>
<name>A0A0D2Q360_HYPSF</name>
<comment type="similarity">
    <text evidence="1">Belongs to the C/M/P thioester hydrolase family.</text>
</comment>
<dbReference type="Gene3D" id="2.40.160.210">
    <property type="entry name" value="Acyl-CoA thioesterase, double hotdog domain"/>
    <property type="match status" value="1"/>
</dbReference>
<dbReference type="PANTHER" id="PTHR11066:SF34">
    <property type="entry name" value="ACYL-COENZYME A THIOESTERASE 8"/>
    <property type="match status" value="1"/>
</dbReference>
<gene>
    <name evidence="5" type="ORF">HYPSUDRAFT_36855</name>
</gene>
<dbReference type="AlphaFoldDB" id="A0A0D2Q360"/>
<feature type="domain" description="Acyl-CoA thioesterase-like C-terminal" evidence="4">
    <location>
        <begin position="187"/>
        <end position="306"/>
    </location>
</feature>
<dbReference type="Pfam" id="PF20789">
    <property type="entry name" value="4HBT_3C"/>
    <property type="match status" value="1"/>
</dbReference>
<evidence type="ECO:0000313" key="6">
    <source>
        <dbReference type="Proteomes" id="UP000054270"/>
    </source>
</evidence>
<accession>A0A0D2Q360</accession>
<dbReference type="InterPro" id="IPR049449">
    <property type="entry name" value="TesB_ACOT8-like_N"/>
</dbReference>